<organism evidence="1 2">
    <name type="scientific">Halomonas binhaiensis</name>
    <dbReference type="NCBI Taxonomy" id="2562282"/>
    <lineage>
        <taxon>Bacteria</taxon>
        <taxon>Pseudomonadati</taxon>
        <taxon>Pseudomonadota</taxon>
        <taxon>Gammaproteobacteria</taxon>
        <taxon>Oceanospirillales</taxon>
        <taxon>Halomonadaceae</taxon>
        <taxon>Halomonas</taxon>
    </lineage>
</organism>
<dbReference type="RefSeq" id="WP_149283933.1">
    <property type="nucleotide sequence ID" value="NZ_CP038437.2"/>
</dbReference>
<proteinExistence type="predicted"/>
<dbReference type="AlphaFoldDB" id="A0A5C1NEM0"/>
<sequence length="72" mass="7623">MTESTLRTLSTEELDAVVGGGFLSDVVGLLPVDATQAQNYLDVYGGQVIQMLSNLAPNPLNRIAEGVGELLF</sequence>
<evidence type="ECO:0000313" key="2">
    <source>
        <dbReference type="Proteomes" id="UP000324285"/>
    </source>
</evidence>
<accession>A0A5C1NEM0</accession>
<protein>
    <submittedName>
        <fullName evidence="1">Uncharacterized protein</fullName>
    </submittedName>
</protein>
<keyword evidence="2" id="KW-1185">Reference proteome</keyword>
<gene>
    <name evidence="1" type="ORF">E4T21_04650</name>
</gene>
<dbReference type="Proteomes" id="UP000324285">
    <property type="component" value="Chromosome"/>
</dbReference>
<reference evidence="1" key="1">
    <citation type="submission" date="2021-02" db="EMBL/GenBank/DDBJ databases">
        <title>Strain Y2R2, a novel species of the genus Halomonas.</title>
        <authorList>
            <person name="Huang H."/>
        </authorList>
    </citation>
    <scope>NUCLEOTIDE SEQUENCE</scope>
    <source>
        <strain evidence="1">Y2R2</strain>
    </source>
</reference>
<name>A0A5C1NEM0_9GAMM</name>
<evidence type="ECO:0000313" key="1">
    <source>
        <dbReference type="EMBL" id="QEM80918.1"/>
    </source>
</evidence>
<dbReference type="KEGG" id="hbh:E4T21_04650"/>
<dbReference type="EMBL" id="CP038437">
    <property type="protein sequence ID" value="QEM80918.1"/>
    <property type="molecule type" value="Genomic_DNA"/>
</dbReference>